<dbReference type="STRING" id="930991.A0A0D0DLR5"/>
<dbReference type="InterPro" id="IPR052115">
    <property type="entry name" value="NEXT_complex_subunit_ZCCHC8"/>
</dbReference>
<evidence type="ECO:0000256" key="7">
    <source>
        <dbReference type="PROSITE-ProRule" id="PRU00047"/>
    </source>
</evidence>
<sequence length="405" mass="44579">MGCRSGVETVKGIVDGSSSSPPVFIIDTSRSQNPLDTSLGDSCLYDRISDAVLGQIVDESVPSFETDLRRCFNCGSPEHSVASCPDPVDRQLVALSRQLFNFLHPDAGQGKSRFYITEGWKQQRLEWLESYEPGAIRGPLLRNALGLQQGDPGDSVEWLRNMAYWGYPPGWVGQQDPKDLVRSRILAHAEDEADTDDNVFSIFRDLHDDERVDLESFNPRPSLATALELRPVDHSSFIPTSCVSAECKRWAVYPNSAFSSTALSIYSGTPLDKPDSSHVRVSATYTADRRMLWQRIITQGVGHYDHGNPISVPPWRLPGTFGGSNNLDWKTNSREFAPPPSITPPPLPPTSTPPRSPSRTSHNLPGPISKWPAPFEACGPDNTGDTRPADDDGSVEDMDVSDDSE</sequence>
<keyword evidence="5" id="KW-0862">Zinc</keyword>
<reference evidence="10 11" key="1">
    <citation type="submission" date="2014-04" db="EMBL/GenBank/DDBJ databases">
        <authorList>
            <consortium name="DOE Joint Genome Institute"/>
            <person name="Kuo A."/>
            <person name="Kohler A."/>
            <person name="Jargeat P."/>
            <person name="Nagy L.G."/>
            <person name="Floudas D."/>
            <person name="Copeland A."/>
            <person name="Barry K.W."/>
            <person name="Cichocki N."/>
            <person name="Veneault-Fourrey C."/>
            <person name="LaButti K."/>
            <person name="Lindquist E.A."/>
            <person name="Lipzen A."/>
            <person name="Lundell T."/>
            <person name="Morin E."/>
            <person name="Murat C."/>
            <person name="Sun H."/>
            <person name="Tunlid A."/>
            <person name="Henrissat B."/>
            <person name="Grigoriev I.V."/>
            <person name="Hibbett D.S."/>
            <person name="Martin F."/>
            <person name="Nordberg H.P."/>
            <person name="Cantor M.N."/>
            <person name="Hua S.X."/>
        </authorList>
    </citation>
    <scope>NUCLEOTIDE SEQUENCE [LARGE SCALE GENOMIC DNA]</scope>
    <source>
        <strain evidence="10 11">Ve08.2h10</strain>
    </source>
</reference>
<dbReference type="PANTHER" id="PTHR13316:SF0">
    <property type="entry name" value="ZINC FINGER CCHC DOMAIN-CONTAINING PROTEIN 8"/>
    <property type="match status" value="1"/>
</dbReference>
<comment type="subcellular location">
    <subcellularLocation>
        <location evidence="1">Nucleus</location>
        <location evidence="1">Nucleoplasm</location>
    </subcellularLocation>
</comment>
<dbReference type="Proteomes" id="UP000054538">
    <property type="component" value="Unassembled WGS sequence"/>
</dbReference>
<dbReference type="PROSITE" id="PS50158">
    <property type="entry name" value="ZF_CCHC"/>
    <property type="match status" value="1"/>
</dbReference>
<gene>
    <name evidence="10" type="ORF">PAXRUDRAFT_830072</name>
</gene>
<dbReference type="InParanoid" id="A0A0D0DLR5"/>
<evidence type="ECO:0000256" key="2">
    <source>
        <dbReference type="ARBA" id="ARBA00007497"/>
    </source>
</evidence>
<proteinExistence type="inferred from homology"/>
<dbReference type="GO" id="GO:0005654">
    <property type="term" value="C:nucleoplasm"/>
    <property type="evidence" value="ECO:0007669"/>
    <property type="project" value="UniProtKB-SubCell"/>
</dbReference>
<feature type="region of interest" description="Disordered" evidence="8">
    <location>
        <begin position="323"/>
        <end position="405"/>
    </location>
</feature>
<keyword evidence="3" id="KW-0479">Metal-binding</keyword>
<dbReference type="AlphaFoldDB" id="A0A0D0DLR5"/>
<evidence type="ECO:0000256" key="4">
    <source>
        <dbReference type="ARBA" id="ARBA00022771"/>
    </source>
</evidence>
<reference evidence="11" key="2">
    <citation type="submission" date="2015-01" db="EMBL/GenBank/DDBJ databases">
        <title>Evolutionary Origins and Diversification of the Mycorrhizal Mutualists.</title>
        <authorList>
            <consortium name="DOE Joint Genome Institute"/>
            <consortium name="Mycorrhizal Genomics Consortium"/>
            <person name="Kohler A."/>
            <person name="Kuo A."/>
            <person name="Nagy L.G."/>
            <person name="Floudas D."/>
            <person name="Copeland A."/>
            <person name="Barry K.W."/>
            <person name="Cichocki N."/>
            <person name="Veneault-Fourrey C."/>
            <person name="LaButti K."/>
            <person name="Lindquist E.A."/>
            <person name="Lipzen A."/>
            <person name="Lundell T."/>
            <person name="Morin E."/>
            <person name="Murat C."/>
            <person name="Riley R."/>
            <person name="Ohm R."/>
            <person name="Sun H."/>
            <person name="Tunlid A."/>
            <person name="Henrissat B."/>
            <person name="Grigoriev I.V."/>
            <person name="Hibbett D.S."/>
            <person name="Martin F."/>
        </authorList>
    </citation>
    <scope>NUCLEOTIDE SEQUENCE [LARGE SCALE GENOMIC DNA]</scope>
    <source>
        <strain evidence="11">Ve08.2h10</strain>
    </source>
</reference>
<dbReference type="OrthoDB" id="429967at2759"/>
<dbReference type="GO" id="GO:0071013">
    <property type="term" value="C:catalytic step 2 spliceosome"/>
    <property type="evidence" value="ECO:0007669"/>
    <property type="project" value="TreeGrafter"/>
</dbReference>
<keyword evidence="6" id="KW-0539">Nucleus</keyword>
<evidence type="ECO:0000256" key="8">
    <source>
        <dbReference type="SAM" id="MobiDB-lite"/>
    </source>
</evidence>
<dbReference type="PANTHER" id="PTHR13316">
    <property type="entry name" value="ZINC FINGER, CCHC DOMAIN CONTAINING 8"/>
    <property type="match status" value="1"/>
</dbReference>
<dbReference type="InterPro" id="IPR001878">
    <property type="entry name" value="Znf_CCHC"/>
</dbReference>
<keyword evidence="11" id="KW-1185">Reference proteome</keyword>
<feature type="compositionally biased region" description="Acidic residues" evidence="8">
    <location>
        <begin position="391"/>
        <end position="405"/>
    </location>
</feature>
<accession>A0A0D0DLR5</accession>
<evidence type="ECO:0000259" key="9">
    <source>
        <dbReference type="PROSITE" id="PS50158"/>
    </source>
</evidence>
<evidence type="ECO:0000313" key="10">
    <source>
        <dbReference type="EMBL" id="KIK92313.1"/>
    </source>
</evidence>
<dbReference type="GO" id="GO:0003723">
    <property type="term" value="F:RNA binding"/>
    <property type="evidence" value="ECO:0007669"/>
    <property type="project" value="TreeGrafter"/>
</dbReference>
<dbReference type="InterPro" id="IPR006568">
    <property type="entry name" value="PSP_pro-rich"/>
</dbReference>
<organism evidence="10 11">
    <name type="scientific">Paxillus rubicundulus Ve08.2h10</name>
    <dbReference type="NCBI Taxonomy" id="930991"/>
    <lineage>
        <taxon>Eukaryota</taxon>
        <taxon>Fungi</taxon>
        <taxon>Dikarya</taxon>
        <taxon>Basidiomycota</taxon>
        <taxon>Agaricomycotina</taxon>
        <taxon>Agaricomycetes</taxon>
        <taxon>Agaricomycetidae</taxon>
        <taxon>Boletales</taxon>
        <taxon>Paxilineae</taxon>
        <taxon>Paxillaceae</taxon>
        <taxon>Paxillus</taxon>
    </lineage>
</organism>
<evidence type="ECO:0000313" key="11">
    <source>
        <dbReference type="Proteomes" id="UP000054538"/>
    </source>
</evidence>
<evidence type="ECO:0000256" key="1">
    <source>
        <dbReference type="ARBA" id="ARBA00004642"/>
    </source>
</evidence>
<dbReference type="HOGENOM" id="CLU_041922_0_0_1"/>
<protein>
    <recommendedName>
        <fullName evidence="9">CCHC-type domain-containing protein</fullName>
    </recommendedName>
</protein>
<evidence type="ECO:0000256" key="3">
    <source>
        <dbReference type="ARBA" id="ARBA00022723"/>
    </source>
</evidence>
<dbReference type="Pfam" id="PF04046">
    <property type="entry name" value="PSP"/>
    <property type="match status" value="1"/>
</dbReference>
<dbReference type="EMBL" id="KN825292">
    <property type="protein sequence ID" value="KIK92313.1"/>
    <property type="molecule type" value="Genomic_DNA"/>
</dbReference>
<keyword evidence="4 7" id="KW-0863">Zinc-finger</keyword>
<feature type="domain" description="CCHC-type" evidence="9">
    <location>
        <begin position="69"/>
        <end position="86"/>
    </location>
</feature>
<name>A0A0D0DLR5_9AGAM</name>
<feature type="compositionally biased region" description="Pro residues" evidence="8">
    <location>
        <begin position="337"/>
        <end position="356"/>
    </location>
</feature>
<evidence type="ECO:0000256" key="5">
    <source>
        <dbReference type="ARBA" id="ARBA00022833"/>
    </source>
</evidence>
<evidence type="ECO:0000256" key="6">
    <source>
        <dbReference type="ARBA" id="ARBA00023242"/>
    </source>
</evidence>
<dbReference type="GO" id="GO:0008270">
    <property type="term" value="F:zinc ion binding"/>
    <property type="evidence" value="ECO:0007669"/>
    <property type="project" value="UniProtKB-KW"/>
</dbReference>
<comment type="similarity">
    <text evidence="2">Belongs to the ZCCHC8 family.</text>
</comment>